<organism evidence="2">
    <name type="scientific">marine metagenome</name>
    <dbReference type="NCBI Taxonomy" id="408172"/>
    <lineage>
        <taxon>unclassified sequences</taxon>
        <taxon>metagenomes</taxon>
        <taxon>ecological metagenomes</taxon>
    </lineage>
</organism>
<evidence type="ECO:0000313" key="2">
    <source>
        <dbReference type="EMBL" id="SVD33860.1"/>
    </source>
</evidence>
<accession>A0A382UI23</accession>
<name>A0A382UI23_9ZZZZ</name>
<protein>
    <submittedName>
        <fullName evidence="2">Uncharacterized protein</fullName>
    </submittedName>
</protein>
<dbReference type="EMBL" id="UINC01144385">
    <property type="protein sequence ID" value="SVD33860.1"/>
    <property type="molecule type" value="Genomic_DNA"/>
</dbReference>
<proteinExistence type="predicted"/>
<dbReference type="AlphaFoldDB" id="A0A382UI23"/>
<sequence length="25" mass="2787">HDRLAQNAGDDDEFGFEEPLPMGII</sequence>
<feature type="non-terminal residue" evidence="2">
    <location>
        <position position="1"/>
    </location>
</feature>
<reference evidence="2" key="1">
    <citation type="submission" date="2018-05" db="EMBL/GenBank/DDBJ databases">
        <authorList>
            <person name="Lanie J.A."/>
            <person name="Ng W.-L."/>
            <person name="Kazmierczak K.M."/>
            <person name="Andrzejewski T.M."/>
            <person name="Davidsen T.M."/>
            <person name="Wayne K.J."/>
            <person name="Tettelin H."/>
            <person name="Glass J.I."/>
            <person name="Rusch D."/>
            <person name="Podicherti R."/>
            <person name="Tsui H.-C.T."/>
            <person name="Winkler M.E."/>
        </authorList>
    </citation>
    <scope>NUCLEOTIDE SEQUENCE</scope>
</reference>
<gene>
    <name evidence="2" type="ORF">METZ01_LOCUS386714</name>
</gene>
<evidence type="ECO:0000256" key="1">
    <source>
        <dbReference type="SAM" id="MobiDB-lite"/>
    </source>
</evidence>
<feature type="region of interest" description="Disordered" evidence="1">
    <location>
        <begin position="1"/>
        <end position="25"/>
    </location>
</feature>